<evidence type="ECO:0000256" key="4">
    <source>
        <dbReference type="ARBA" id="ARBA00023125"/>
    </source>
</evidence>
<dbReference type="EMBL" id="JAQIZZ010000008">
    <property type="protein sequence ID" value="KAJ5523971.1"/>
    <property type="molecule type" value="Genomic_DNA"/>
</dbReference>
<organism evidence="8 9">
    <name type="scientific">Penicillium frequentans</name>
    <dbReference type="NCBI Taxonomy" id="3151616"/>
    <lineage>
        <taxon>Eukaryota</taxon>
        <taxon>Fungi</taxon>
        <taxon>Dikarya</taxon>
        <taxon>Ascomycota</taxon>
        <taxon>Pezizomycotina</taxon>
        <taxon>Eurotiomycetes</taxon>
        <taxon>Eurotiomycetidae</taxon>
        <taxon>Eurotiales</taxon>
        <taxon>Aspergillaceae</taxon>
        <taxon>Penicillium</taxon>
    </lineage>
</organism>
<evidence type="ECO:0000256" key="5">
    <source>
        <dbReference type="ARBA" id="ARBA00023163"/>
    </source>
</evidence>
<keyword evidence="9" id="KW-1185">Reference proteome</keyword>
<evidence type="ECO:0000256" key="6">
    <source>
        <dbReference type="ARBA" id="ARBA00023242"/>
    </source>
</evidence>
<feature type="domain" description="Zn(2)-C6 fungal-type" evidence="7">
    <location>
        <begin position="45"/>
        <end position="73"/>
    </location>
</feature>
<dbReference type="AlphaFoldDB" id="A0AAD6G8F7"/>
<evidence type="ECO:0000313" key="8">
    <source>
        <dbReference type="EMBL" id="KAJ5523971.1"/>
    </source>
</evidence>
<evidence type="ECO:0000256" key="2">
    <source>
        <dbReference type="ARBA" id="ARBA00022833"/>
    </source>
</evidence>
<feature type="non-terminal residue" evidence="8">
    <location>
        <position position="1"/>
    </location>
</feature>
<dbReference type="Proteomes" id="UP001220324">
    <property type="component" value="Unassembled WGS sequence"/>
</dbReference>
<dbReference type="InterPro" id="IPR036864">
    <property type="entry name" value="Zn2-C6_fun-type_DNA-bd_sf"/>
</dbReference>
<evidence type="ECO:0000313" key="9">
    <source>
        <dbReference type="Proteomes" id="UP001220324"/>
    </source>
</evidence>
<protein>
    <recommendedName>
        <fullName evidence="7">Zn(2)-C6 fungal-type domain-containing protein</fullName>
    </recommendedName>
</protein>
<proteinExistence type="predicted"/>
<dbReference type="InterPro" id="IPR021858">
    <property type="entry name" value="Fun_TF"/>
</dbReference>
<keyword evidence="6" id="KW-0539">Nucleus</keyword>
<keyword evidence="4" id="KW-0238">DNA-binding</keyword>
<keyword evidence="3" id="KW-0805">Transcription regulation</keyword>
<evidence type="ECO:0000259" key="7">
    <source>
        <dbReference type="Pfam" id="PF00172"/>
    </source>
</evidence>
<dbReference type="GO" id="GO:0000981">
    <property type="term" value="F:DNA-binding transcription factor activity, RNA polymerase II-specific"/>
    <property type="evidence" value="ECO:0007669"/>
    <property type="project" value="InterPro"/>
</dbReference>
<evidence type="ECO:0000256" key="3">
    <source>
        <dbReference type="ARBA" id="ARBA00023015"/>
    </source>
</evidence>
<keyword evidence="1" id="KW-0479">Metal-binding</keyword>
<keyword evidence="5" id="KW-0804">Transcription</keyword>
<dbReference type="GO" id="GO:0008270">
    <property type="term" value="F:zinc ion binding"/>
    <property type="evidence" value="ECO:0007669"/>
    <property type="project" value="InterPro"/>
</dbReference>
<dbReference type="PANTHER" id="PTHR36206">
    <property type="entry name" value="ASPERCRYPTIN BIOSYNTHESIS CLUSTER-SPECIFIC TRANSCRIPTION REGULATOR ATNN-RELATED"/>
    <property type="match status" value="1"/>
</dbReference>
<dbReference type="CDD" id="cd00067">
    <property type="entry name" value="GAL4"/>
    <property type="match status" value="1"/>
</dbReference>
<dbReference type="InterPro" id="IPR052360">
    <property type="entry name" value="Transcr_Regulatory_Proteins"/>
</dbReference>
<accession>A0AAD6G8F7</accession>
<keyword evidence="2" id="KW-0862">Zinc</keyword>
<gene>
    <name evidence="8" type="ORF">N7494_010621</name>
</gene>
<dbReference type="GO" id="GO:0003677">
    <property type="term" value="F:DNA binding"/>
    <property type="evidence" value="ECO:0007669"/>
    <property type="project" value="UniProtKB-KW"/>
</dbReference>
<dbReference type="SUPFAM" id="SSF57701">
    <property type="entry name" value="Zn2/Cys6 DNA-binding domain"/>
    <property type="match status" value="1"/>
</dbReference>
<comment type="caution">
    <text evidence="8">The sequence shown here is derived from an EMBL/GenBank/DDBJ whole genome shotgun (WGS) entry which is preliminary data.</text>
</comment>
<sequence>QDEGYWLKRVGYPQDTKWLLHLQVNLGMCAHSSEWRSPQLTKYIRRIKCDESKPSCLRCVQTNRICEGYPAPLHQSLSLDSLKDEERRAFQFFRSRTAHRIFGHRDSSSWLSTLLQLGHSEVPIKHAITALASLHESLEPVDACAAIRQSKKYAQITAQMLALKHYTAAIKSVQIETPDMSSRPDITMALVLLFICFEQFRSGDAACMLHLTAGLKLLYWWRCRTNTYNKMQHYARPTLDFINDQITPVLQRLRVQFSLCMDSRHTLRDLGFPFCLPPPAIPPLYSSLDLARRDYDRSMNYIFSIMKHDQPTDCPSPQRAPITVLRQWKAALDSSDFSEEPSVLKDCTRKLLELYYYASAIIIQTYGAQSEGIFDNYTDQFQAVVDLAESVTEIWRNGPQEFNLLFSFDLGITPPMFLVASRCRHPLIRRKAVDLMLRSPFYHGAWQDRYSGLCAQRIVEIEEDNTGIVLDSIDVPETRRIRKISADIQEEGAQIMMQFNRWPFYPLSPIHITVISLA</sequence>
<name>A0AAD6G8F7_9EURO</name>
<dbReference type="PANTHER" id="PTHR36206:SF16">
    <property type="entry name" value="TRANSCRIPTION FACTOR DOMAIN-CONTAINING PROTEIN-RELATED"/>
    <property type="match status" value="1"/>
</dbReference>
<dbReference type="InterPro" id="IPR001138">
    <property type="entry name" value="Zn2Cys6_DnaBD"/>
</dbReference>
<evidence type="ECO:0000256" key="1">
    <source>
        <dbReference type="ARBA" id="ARBA00022723"/>
    </source>
</evidence>
<reference evidence="8 9" key="1">
    <citation type="journal article" date="2023" name="IMA Fungus">
        <title>Comparative genomic study of the Penicillium genus elucidates a diverse pangenome and 15 lateral gene transfer events.</title>
        <authorList>
            <person name="Petersen C."/>
            <person name="Sorensen T."/>
            <person name="Nielsen M.R."/>
            <person name="Sondergaard T.E."/>
            <person name="Sorensen J.L."/>
            <person name="Fitzpatrick D.A."/>
            <person name="Frisvad J.C."/>
            <person name="Nielsen K.L."/>
        </authorList>
    </citation>
    <scope>NUCLEOTIDE SEQUENCE [LARGE SCALE GENOMIC DNA]</scope>
    <source>
        <strain evidence="8 9">IBT 35679</strain>
    </source>
</reference>
<dbReference type="Pfam" id="PF00172">
    <property type="entry name" value="Zn_clus"/>
    <property type="match status" value="1"/>
</dbReference>
<dbReference type="Pfam" id="PF11951">
    <property type="entry name" value="Fungal_trans_2"/>
    <property type="match status" value="1"/>
</dbReference>